<feature type="region of interest" description="Disordered" evidence="5">
    <location>
        <begin position="108"/>
        <end position="135"/>
    </location>
</feature>
<name>A0A4Y8IL68_9BACI</name>
<proteinExistence type="inferred from homology"/>
<comment type="domain">
    <text evidence="4">The N-terminal domain has binding sites for ComK and probably for unfolded/aggregated proteins; the C-terminal domain interacts with ClpC.</text>
</comment>
<protein>
    <recommendedName>
        <fullName evidence="4">Adapter protein MecA</fullName>
    </recommendedName>
</protein>
<sequence length="235" mass="28255">MEIERINENTLKFYISYRDIEERGFNREDIWYNREKGEQLFWEMMDEVNDEEDFSIDGPLWIQVQALDKGLEIVVTKAQVSKDGEKLEFPSEEVNPLQTNLDEKLESLMDKSSQKRRKTKKTFRPEREAKEENENQGDLDLMVYFNDIEDVISLSHSLSDSRFIDDRLYAYEDQYYLYVAFPEGYLSEKEQENYISRILEYSEESSMSIYYLMEYGNKVFEQDALKQLKKKFQLQ</sequence>
<organism evidence="6 7">
    <name type="scientific">Filobacillus milosensis</name>
    <dbReference type="NCBI Taxonomy" id="94137"/>
    <lineage>
        <taxon>Bacteria</taxon>
        <taxon>Bacillati</taxon>
        <taxon>Bacillota</taxon>
        <taxon>Bacilli</taxon>
        <taxon>Bacillales</taxon>
        <taxon>Bacillaceae</taxon>
        <taxon>Filobacillus</taxon>
    </lineage>
</organism>
<dbReference type="Proteomes" id="UP000297975">
    <property type="component" value="Unassembled WGS sequence"/>
</dbReference>
<comment type="subunit">
    <text evidence="2 4">Homodimer.</text>
</comment>
<evidence type="ECO:0000313" key="6">
    <source>
        <dbReference type="EMBL" id="TFB22015.1"/>
    </source>
</evidence>
<dbReference type="Gene3D" id="3.30.70.1950">
    <property type="match status" value="1"/>
</dbReference>
<dbReference type="GO" id="GO:0042174">
    <property type="term" value="P:negative regulation of sporulation resulting in formation of a cellular spore"/>
    <property type="evidence" value="ECO:0007669"/>
    <property type="project" value="UniProtKB-UniRule"/>
</dbReference>
<evidence type="ECO:0000256" key="2">
    <source>
        <dbReference type="ARBA" id="ARBA00011738"/>
    </source>
</evidence>
<dbReference type="RefSeq" id="WP_134339689.1">
    <property type="nucleotide sequence ID" value="NZ_SOPW01000006.1"/>
</dbReference>
<dbReference type="PANTHER" id="PTHR39161">
    <property type="entry name" value="ADAPTER PROTEIN MECA"/>
    <property type="match status" value="1"/>
</dbReference>
<accession>A0A4Y8IL68</accession>
<dbReference type="Pfam" id="PF05389">
    <property type="entry name" value="MecA"/>
    <property type="match status" value="1"/>
</dbReference>
<dbReference type="EMBL" id="SOPW01000006">
    <property type="protein sequence ID" value="TFB22015.1"/>
    <property type="molecule type" value="Genomic_DNA"/>
</dbReference>
<reference evidence="6 7" key="1">
    <citation type="submission" date="2019-03" db="EMBL/GenBank/DDBJ databases">
        <authorList>
            <person name="He R.-H."/>
        </authorList>
    </citation>
    <scope>NUCLEOTIDE SEQUENCE [LARGE SCALE GENOMIC DNA]</scope>
    <source>
        <strain evidence="7">SH 714</strain>
    </source>
</reference>
<dbReference type="AlphaFoldDB" id="A0A4Y8IL68"/>
<keyword evidence="4" id="KW-0749">Sporulation</keyword>
<dbReference type="GO" id="GO:0030674">
    <property type="term" value="F:protein-macromolecule adaptor activity"/>
    <property type="evidence" value="ECO:0007669"/>
    <property type="project" value="UniProtKB-UniRule"/>
</dbReference>
<comment type="function">
    <text evidence="4">Enables the recognition and targeting of unfolded and aggregated proteins to the ClpC protease or to other proteins involved in proteolysis. Acts negatively in the development of competence by binding ComK and recruiting it to the ClpCP protease. When overexpressed, inhibits sporulation. Also involved in Spx degradation by ClpC.</text>
</comment>
<dbReference type="InterPro" id="IPR038471">
    <property type="entry name" value="MecA_C_sf"/>
</dbReference>
<evidence type="ECO:0000256" key="1">
    <source>
        <dbReference type="ARBA" id="ARBA00005397"/>
    </source>
</evidence>
<keyword evidence="3 4" id="KW-0178">Competence</keyword>
<dbReference type="GO" id="GO:0030420">
    <property type="term" value="P:establishment of competence for transformation"/>
    <property type="evidence" value="ECO:0007669"/>
    <property type="project" value="UniProtKB-KW"/>
</dbReference>
<dbReference type="GO" id="GO:0030435">
    <property type="term" value="P:sporulation resulting in formation of a cellular spore"/>
    <property type="evidence" value="ECO:0007669"/>
    <property type="project" value="UniProtKB-KW"/>
</dbReference>
<evidence type="ECO:0000256" key="3">
    <source>
        <dbReference type="ARBA" id="ARBA00023287"/>
    </source>
</evidence>
<dbReference type="GO" id="GO:0045808">
    <property type="term" value="P:negative regulation of establishment of competence for transformation"/>
    <property type="evidence" value="ECO:0007669"/>
    <property type="project" value="UniProtKB-UniRule"/>
</dbReference>
<dbReference type="PANTHER" id="PTHR39161:SF1">
    <property type="entry name" value="ADAPTER PROTEIN MECA 1"/>
    <property type="match status" value="1"/>
</dbReference>
<dbReference type="PIRSF" id="PIRSF029008">
    <property type="entry name" value="MecA"/>
    <property type="match status" value="1"/>
</dbReference>
<evidence type="ECO:0000256" key="5">
    <source>
        <dbReference type="SAM" id="MobiDB-lite"/>
    </source>
</evidence>
<keyword evidence="7" id="KW-1185">Reference proteome</keyword>
<dbReference type="HAMAP" id="MF_01124">
    <property type="entry name" value="MecA"/>
    <property type="match status" value="1"/>
</dbReference>
<gene>
    <name evidence="4 6" type="primary">mecA</name>
    <name evidence="6" type="ORF">E3U55_06860</name>
</gene>
<comment type="caution">
    <text evidence="6">The sequence shown here is derived from an EMBL/GenBank/DDBJ whole genome shotgun (WGS) entry which is preliminary data.</text>
</comment>
<feature type="compositionally biased region" description="Basic and acidic residues" evidence="5">
    <location>
        <begin position="123"/>
        <end position="133"/>
    </location>
</feature>
<dbReference type="OrthoDB" id="2360201at2"/>
<evidence type="ECO:0000256" key="4">
    <source>
        <dbReference type="HAMAP-Rule" id="MF_01124"/>
    </source>
</evidence>
<dbReference type="NCBIfam" id="NF002644">
    <property type="entry name" value="PRK02315.1-5"/>
    <property type="match status" value="1"/>
</dbReference>
<evidence type="ECO:0000313" key="7">
    <source>
        <dbReference type="Proteomes" id="UP000297975"/>
    </source>
</evidence>
<dbReference type="InterPro" id="IPR008681">
    <property type="entry name" value="Neg-reg_MecA"/>
</dbReference>
<comment type="similarity">
    <text evidence="1 4">Belongs to the MecA family.</text>
</comment>